<evidence type="ECO:0000313" key="2">
    <source>
        <dbReference type="Proteomes" id="UP000230551"/>
    </source>
</evidence>
<proteinExistence type="predicted"/>
<reference evidence="1 2" key="1">
    <citation type="journal article" date="2017" name="Infect. Genet. Evol.">
        <title>The new phylogeny of the genus Mycobacterium: The old and the news.</title>
        <authorList>
            <person name="Tortoli E."/>
            <person name="Fedrizzi T."/>
            <person name="Meehan C.J."/>
            <person name="Trovato A."/>
            <person name="Grottola A."/>
            <person name="Giacobazzi E."/>
            <person name="Serpini G.F."/>
            <person name="Tagliazucchi S."/>
            <person name="Fabio A."/>
            <person name="Bettua C."/>
            <person name="Bertorelli R."/>
            <person name="Frascaro F."/>
            <person name="De Sanctis V."/>
            <person name="Pecorari M."/>
            <person name="Jousson O."/>
            <person name="Segata N."/>
            <person name="Cirillo D.M."/>
        </authorList>
    </citation>
    <scope>NUCLEOTIDE SEQUENCE [LARGE SCALE GENOMIC DNA]</scope>
    <source>
        <strain evidence="1 2">CIP1034565</strain>
    </source>
</reference>
<dbReference type="Proteomes" id="UP000230551">
    <property type="component" value="Unassembled WGS sequence"/>
</dbReference>
<accession>A0A2G5PG60</accession>
<protein>
    <submittedName>
        <fullName evidence="1">DivIVA domain-containing protein</fullName>
    </submittedName>
</protein>
<dbReference type="AlphaFoldDB" id="A0A2G5PG60"/>
<dbReference type="Gene3D" id="6.10.250.660">
    <property type="match status" value="2"/>
</dbReference>
<dbReference type="EMBL" id="PDCN02000002">
    <property type="protein sequence ID" value="PIB77302.1"/>
    <property type="molecule type" value="Genomic_DNA"/>
</dbReference>
<gene>
    <name evidence="1" type="ORF">CQY22_002875</name>
</gene>
<name>A0A2G5PG60_9MYCO</name>
<dbReference type="STRING" id="85968.GCA_900073015_01376"/>
<dbReference type="InterPro" id="IPR019933">
    <property type="entry name" value="DivIVA_domain"/>
</dbReference>
<dbReference type="NCBIfam" id="TIGR03544">
    <property type="entry name" value="DivI1A_domain"/>
    <property type="match status" value="2"/>
</dbReference>
<comment type="caution">
    <text evidence="1">The sequence shown here is derived from an EMBL/GenBank/DDBJ whole genome shotgun (WGS) entry which is preliminary data.</text>
</comment>
<evidence type="ECO:0000313" key="1">
    <source>
        <dbReference type="EMBL" id="PIB77302.1"/>
    </source>
</evidence>
<sequence>MPAGRPPAEPEPATARADGVLSADDVRKVMFGKPTSRWAKRYHEDQVDDFLDVVVAALETGDGLTVADVREVRFGRPGLGRLGYPAEEVDALMVRIADTLDARRG</sequence>
<organism evidence="1 2">
    <name type="scientific">Mycolicibacterium brumae</name>
    <dbReference type="NCBI Taxonomy" id="85968"/>
    <lineage>
        <taxon>Bacteria</taxon>
        <taxon>Bacillati</taxon>
        <taxon>Actinomycetota</taxon>
        <taxon>Actinomycetes</taxon>
        <taxon>Mycobacteriales</taxon>
        <taxon>Mycobacteriaceae</taxon>
        <taxon>Mycolicibacterium</taxon>
    </lineage>
</organism>
<keyword evidence="2" id="KW-1185">Reference proteome</keyword>